<reference evidence="2" key="2">
    <citation type="journal article" date="2015" name="ISME J.">
        <title>A new class of marine Euryarchaeota group II from the Mediterranean deep chlorophyll maximum.</title>
        <authorList>
            <person name="Martin-Cuadrado A.B."/>
            <person name="Garcia-Heredia I."/>
            <person name="Molto A.G."/>
            <person name="Lopez-Ubeda R."/>
            <person name="Kimes N."/>
            <person name="Lopez-Garcia P."/>
            <person name="Moreira D."/>
            <person name="Rodriguez-Valera F."/>
        </authorList>
    </citation>
    <scope>NUCLEOTIDE SEQUENCE</scope>
</reference>
<proteinExistence type="predicted"/>
<keyword evidence="1" id="KW-0472">Membrane</keyword>
<protein>
    <submittedName>
        <fullName evidence="2">Uncharacterized protein</fullName>
    </submittedName>
</protein>
<feature type="transmembrane region" description="Helical" evidence="1">
    <location>
        <begin position="31"/>
        <end position="47"/>
    </location>
</feature>
<sequence length="75" mass="8305">MERIEGLKWLGTAFILSGILMTNLNIYPLNIFLHGAGVVFWSIAGYITQDKPVLANFGLQIPLFAIGFSKVFFGL</sequence>
<dbReference type="AlphaFoldDB" id="A0A1B1TDA8"/>
<organism evidence="2">
    <name type="scientific">uncultured Poseidoniia archaeon</name>
    <dbReference type="NCBI Taxonomy" id="1697135"/>
    <lineage>
        <taxon>Archaea</taxon>
        <taxon>Methanobacteriati</taxon>
        <taxon>Thermoplasmatota</taxon>
        <taxon>Candidatus Poseidoniia</taxon>
        <taxon>environmental samples</taxon>
    </lineage>
</organism>
<dbReference type="EMBL" id="KP211882">
    <property type="protein sequence ID" value="ANV80267.1"/>
    <property type="molecule type" value="Genomic_DNA"/>
</dbReference>
<reference evidence="2" key="1">
    <citation type="submission" date="2014-11" db="EMBL/GenBank/DDBJ databases">
        <authorList>
            <person name="Zhu J."/>
            <person name="Qi W."/>
            <person name="Song R."/>
        </authorList>
    </citation>
    <scope>NUCLEOTIDE SEQUENCE</scope>
</reference>
<accession>A0A1B1TDA8</accession>
<name>A0A1B1TDA8_9ARCH</name>
<evidence type="ECO:0000256" key="1">
    <source>
        <dbReference type="SAM" id="Phobius"/>
    </source>
</evidence>
<evidence type="ECO:0000313" key="2">
    <source>
        <dbReference type="EMBL" id="ANV80267.1"/>
    </source>
</evidence>
<keyword evidence="1" id="KW-0812">Transmembrane</keyword>
<keyword evidence="1" id="KW-1133">Transmembrane helix</keyword>
<feature type="transmembrane region" description="Helical" evidence="1">
    <location>
        <begin position="53"/>
        <end position="73"/>
    </location>
</feature>